<feature type="compositionally biased region" description="Basic and acidic residues" evidence="1">
    <location>
        <begin position="1975"/>
        <end position="1989"/>
    </location>
</feature>
<feature type="compositionally biased region" description="Basic and acidic residues" evidence="1">
    <location>
        <begin position="2021"/>
        <end position="2038"/>
    </location>
</feature>
<evidence type="ECO:0000313" key="4">
    <source>
        <dbReference type="Proteomes" id="UP001178507"/>
    </source>
</evidence>
<feature type="region of interest" description="Disordered" evidence="1">
    <location>
        <begin position="1925"/>
        <end position="2038"/>
    </location>
</feature>
<dbReference type="SUPFAM" id="SSF55874">
    <property type="entry name" value="ATPase domain of HSP90 chaperone/DNA topoisomerase II/histidine kinase"/>
    <property type="match status" value="1"/>
</dbReference>
<dbReference type="PANTHER" id="PTHR32387:SF0">
    <property type="entry name" value="PROTEIN NO VEIN"/>
    <property type="match status" value="1"/>
</dbReference>
<organism evidence="3 4">
    <name type="scientific">Effrenium voratum</name>
    <dbReference type="NCBI Taxonomy" id="2562239"/>
    <lineage>
        <taxon>Eukaryota</taxon>
        <taxon>Sar</taxon>
        <taxon>Alveolata</taxon>
        <taxon>Dinophyceae</taxon>
        <taxon>Suessiales</taxon>
        <taxon>Symbiodiniaceae</taxon>
        <taxon>Effrenium</taxon>
    </lineage>
</organism>
<gene>
    <name evidence="3" type="ORF">EVOR1521_LOCUS14795</name>
</gene>
<dbReference type="InterPro" id="IPR052957">
    <property type="entry name" value="Auxin_embryo_med"/>
</dbReference>
<sequence length="2196" mass="238546">MEDGVRPAEDGEPDVFFSHSYTDNCRRVDMALFECNCPNSLTCCSHLYAAVVALPEYRHRAALLWAMRQELRAAAGGNEHRSRGALVPDFQAARRRLKVALLRRLNLEELAESALDASLGLWARVDWLRRGERPKLEKYWAQNLEKVLVGRSALESGKVLQERVQGLLEQLRMSDSELGPLLLALAKGQCDEKRLQWSTLSQRFWSQLAEDTKKSEEGSSRVEEVRLASVTAILEAAAEPGWEEKLGAERLWACEERLLKSLGATSFPALMVKKADSQECYRSFVELIADWKEAPPELRIAGGGQSAGATGVLVQREAAWLLSELGKELPEPEEVLPPLLKRHFGLIGEDCDWASAAAGIVNEDSVQRAVVPALAAAWPLHVVQTQGPALGSMAKQGWDQAALRVLQAAPPVAELRAWMHWDALFQASVGSLRDFLERQAPGCGLCIFELPGARFLKLDAAKGTCEAFEAALLAADSLAAAEAMLAFIHSSKGMRSEPLQALRPGYRKAAAQLQEAFPALAGQLLTHLPRPFIENLEVIRLLLEPFRSEETALVHFAEACGALLAEHAALVANVPPLLRRIARRFAGSKETPALAPSAPRPKAAPVAPLVAPAIAEPAPVIAEAPAPTAQGAEGLIAAIRREEFGFEGEKLTGGELQVKQNARLARALKRLAGELYGSDVHWQLELLQNADDNTYKDGVVPTAQFLLRHAEGGEVVFRCNETGFREADIRAICDIGNSSKVGAAKYGPGGRVVATGEKGLGFKAVFALTDRPRLFSGPFRLEFDAMHPSGIGYVLPSWLPKAEEDLLRPQWGSALRLPLRAELRSKREELFRRLAQLPPSLLLFLKRLREVSVHSEAEGSSALHVRAEDVPAERWKEFTGPVALKVSQDGGSWEERWLLLRRLVPVPEGLSKPGLASVSSTLLELALPLDEEGGFDFRGPQQVFAFLPVRSYGLPFALQADWAVSSSREELLSGCAWNEFLKAQLPELMLALVEAVMASKSEKLRRSFYGAIPVAAASSFFRPAIVQLQSRLRGCKCMLTDEDSFCLPQKALRCPAEARRCFGAESPLRKALAAQGLHILHEKVEAHAPAGLLDGLGVLKLNAAQLLRLLPAVEAFPGMAWWRQCLALLDELLDSAPRGDVARLLEVARGLPLLPVSGASKTGLSACEGLVLAPEASEAETFPPELLAELRAVDPRLLSESGGAENDEGALAAARVRRLLRRLGVLPLTPKKVIKDILAPLFRGAQVPCLMAASEAPKRVSALLAFGGFLVSHQNLAEDLNGAAVGWPLQCLQQVAVGRASAPMLHSPRASIFLQAAQGVLDLKLPAVPRGMDAAFLGEALEKLDLALPGPLVESDLGDWRSIEFERLVTAITKEAADGGAGIARARSLAEAMQIAWPRLTRFTQRSDGNASTFLLCLQSSQWLPPDDLDAEDDLPLRRPGELVSGTAEVRSVFPDAQLLRGRLTRLSGTFAEALGVATRPSLELAFKVLQSFGSCSPVAPESAAAVYSFLEEQGADLEALRHSACVVVASKAPAELPCDVVWEDAHGACALPTLQRLYSARWRHFFVKGLGVPESPTPDQVLRRIDQLSVAGDAAKLWPCLLLVAEKLEEEAWRTLAQQLRSRQCLPLQRGGLKAPSEGVFLEDGDLPKQLLAKLRDSLSLAAEPPPTPAAQHWPKMLEALGLRGLSSVSRITVQFAGEAKGAMGLAKAVAQMLAPAQRYLVGRHRAIYEALEADLARKLECLQVREVEPPLKILCSVGEDIELEIDCHLETRMADGSPEVRLLLVAGASLATICVELARLLVPAAKETAHAREALTTFLASVSAGAGDQVCAALQLPSLEDAGVSPWPVPKEVAEQLEAEQRLLDAQAEEPEKSPAPQDVEPSLGPEEVSEPPTKRQRTETEAPEAALESVMVEASRKLAAALEDPDLPEMDTAAEGAAEAESTSSAELQLEVEASQEDQKDADALLKNVSVGEKEGAEGEEGDGKGKGKGKSKGKGKDGADAKGRKATELGEVLAKLPAERTTEEGSEAPEAKKRDFKTRVYDLEDLRAQGRRSKLPPLPHENTLSQEAREQVGRWGEEFVYNYLKSKLESEEGGKRVVWVNEVEETGFQYDLRIEDSGSGEVDAYVEVKTSRAKDKQLFEMSYREWTFAQKEGGKFLIFRVSNAGKEDVELCSISNPFRQWKELNLGLCLTL</sequence>
<dbReference type="InterPro" id="IPR024975">
    <property type="entry name" value="NOV_C"/>
</dbReference>
<feature type="region of interest" description="Disordered" evidence="1">
    <location>
        <begin position="1868"/>
        <end position="1910"/>
    </location>
</feature>
<keyword evidence="4" id="KW-1185">Reference proteome</keyword>
<evidence type="ECO:0000256" key="1">
    <source>
        <dbReference type="SAM" id="MobiDB-lite"/>
    </source>
</evidence>
<dbReference type="Proteomes" id="UP001178507">
    <property type="component" value="Unassembled WGS sequence"/>
</dbReference>
<feature type="compositionally biased region" description="Basic and acidic residues" evidence="1">
    <location>
        <begin position="1998"/>
        <end position="2012"/>
    </location>
</feature>
<dbReference type="InterPro" id="IPR036890">
    <property type="entry name" value="HATPase_C_sf"/>
</dbReference>
<feature type="compositionally biased region" description="Low complexity" evidence="1">
    <location>
        <begin position="1936"/>
        <end position="1950"/>
    </location>
</feature>
<feature type="domain" description="Protein NO VEIN C-terminal" evidence="2">
    <location>
        <begin position="2080"/>
        <end position="2172"/>
    </location>
</feature>
<evidence type="ECO:0000313" key="3">
    <source>
        <dbReference type="EMBL" id="CAJ1389100.1"/>
    </source>
</evidence>
<dbReference type="EMBL" id="CAUJNA010001802">
    <property type="protein sequence ID" value="CAJ1389100.1"/>
    <property type="molecule type" value="Genomic_DNA"/>
</dbReference>
<dbReference type="Gene3D" id="3.30.565.10">
    <property type="entry name" value="Histidine kinase-like ATPase, C-terminal domain"/>
    <property type="match status" value="1"/>
</dbReference>
<comment type="caution">
    <text evidence="3">The sequence shown here is derived from an EMBL/GenBank/DDBJ whole genome shotgun (WGS) entry which is preliminary data.</text>
</comment>
<proteinExistence type="predicted"/>
<accession>A0AA36MWM9</accession>
<dbReference type="Pfam" id="PF13020">
    <property type="entry name" value="NOV_C"/>
    <property type="match status" value="1"/>
</dbReference>
<evidence type="ECO:0000259" key="2">
    <source>
        <dbReference type="Pfam" id="PF13020"/>
    </source>
</evidence>
<protein>
    <recommendedName>
        <fullName evidence="2">Protein NO VEIN C-terminal domain-containing protein</fullName>
    </recommendedName>
</protein>
<name>A0AA36MWM9_9DINO</name>
<reference evidence="3" key="1">
    <citation type="submission" date="2023-08" db="EMBL/GenBank/DDBJ databases">
        <authorList>
            <person name="Chen Y."/>
            <person name="Shah S."/>
            <person name="Dougan E. K."/>
            <person name="Thang M."/>
            <person name="Chan C."/>
        </authorList>
    </citation>
    <scope>NUCLEOTIDE SEQUENCE</scope>
</reference>
<dbReference type="PANTHER" id="PTHR32387">
    <property type="entry name" value="WU:FJ29H11"/>
    <property type="match status" value="1"/>
</dbReference>